<dbReference type="AlphaFoldDB" id="A0A0M0JJF5"/>
<comment type="caution">
    <text evidence="2">The sequence shown here is derived from an EMBL/GenBank/DDBJ whole genome shotgun (WGS) entry which is preliminary data.</text>
</comment>
<evidence type="ECO:0000313" key="2">
    <source>
        <dbReference type="EMBL" id="KOO26731.1"/>
    </source>
</evidence>
<feature type="region of interest" description="Disordered" evidence="1">
    <location>
        <begin position="79"/>
        <end position="165"/>
    </location>
</feature>
<reference evidence="3" key="1">
    <citation type="journal article" date="2015" name="PLoS Genet.">
        <title>Genome Sequence and Transcriptome Analyses of Chrysochromulina tobin: Metabolic Tools for Enhanced Algal Fitness in the Prominent Order Prymnesiales (Haptophyceae).</title>
        <authorList>
            <person name="Hovde B.T."/>
            <person name="Deodato C.R."/>
            <person name="Hunsperger H.M."/>
            <person name="Ryken S.A."/>
            <person name="Yost W."/>
            <person name="Jha R.K."/>
            <person name="Patterson J."/>
            <person name="Monnat R.J. Jr."/>
            <person name="Barlow S.B."/>
            <person name="Starkenburg S.R."/>
            <person name="Cattolico R.A."/>
        </authorList>
    </citation>
    <scope>NUCLEOTIDE SEQUENCE</scope>
    <source>
        <strain evidence="3">CCMP291</strain>
    </source>
</reference>
<organism evidence="2 3">
    <name type="scientific">Chrysochromulina tobinii</name>
    <dbReference type="NCBI Taxonomy" id="1460289"/>
    <lineage>
        <taxon>Eukaryota</taxon>
        <taxon>Haptista</taxon>
        <taxon>Haptophyta</taxon>
        <taxon>Prymnesiophyceae</taxon>
        <taxon>Prymnesiales</taxon>
        <taxon>Chrysochromulinaceae</taxon>
        <taxon>Chrysochromulina</taxon>
    </lineage>
</organism>
<evidence type="ECO:0000256" key="1">
    <source>
        <dbReference type="SAM" id="MobiDB-lite"/>
    </source>
</evidence>
<sequence>MFESEAPGFMGAFAPALAVAPLSGKIKVPVVLRNRDKPVVKSDKVVKQKRIGIHMWQRHLPFKLVGNNSHIGPGLVMEADRKEPDNWKDPKRKLRFEKPTEKTVAFADKPKASAMPTHQRKDSSDRPPKKAAKKGKAAAAPANKENATTNKENAAPAAKPAGVKGLGGVAKTAQSFEVECSLRPPLKSSAAVQAAIRGVADARALDDELTSLARSTGVLKGRIFQGLLECLRAQGAAHAQLDNSAKKQPGGNVATELGLTTPEWQSLADRADALRKLVRIKVADDNDLRTARQGLELCARFFEGLAQLLELRQREMGEIGAAATEYDVLQSIVLAA</sequence>
<evidence type="ECO:0000313" key="3">
    <source>
        <dbReference type="Proteomes" id="UP000037460"/>
    </source>
</evidence>
<feature type="compositionally biased region" description="Basic and acidic residues" evidence="1">
    <location>
        <begin position="79"/>
        <end position="89"/>
    </location>
</feature>
<dbReference type="Proteomes" id="UP000037460">
    <property type="component" value="Unassembled WGS sequence"/>
</dbReference>
<protein>
    <submittedName>
        <fullName evidence="2">Uncharacterized protein</fullName>
    </submittedName>
</protein>
<dbReference type="OrthoDB" id="206160at2759"/>
<feature type="compositionally biased region" description="Low complexity" evidence="1">
    <location>
        <begin position="137"/>
        <end position="165"/>
    </location>
</feature>
<keyword evidence="3" id="KW-1185">Reference proteome</keyword>
<gene>
    <name evidence="2" type="ORF">Ctob_012298</name>
</gene>
<name>A0A0M0JJF5_9EUKA</name>
<accession>A0A0M0JJF5</accession>
<proteinExistence type="predicted"/>
<dbReference type="EMBL" id="JWZX01002812">
    <property type="protein sequence ID" value="KOO26731.1"/>
    <property type="molecule type" value="Genomic_DNA"/>
</dbReference>
<feature type="compositionally biased region" description="Basic and acidic residues" evidence="1">
    <location>
        <begin position="119"/>
        <end position="128"/>
    </location>
</feature>